<dbReference type="Gene3D" id="3.40.50.10610">
    <property type="entry name" value="ABC-type transport auxiliary lipoprotein component"/>
    <property type="match status" value="1"/>
</dbReference>
<feature type="non-terminal residue" evidence="1">
    <location>
        <position position="194"/>
    </location>
</feature>
<organism evidence="1">
    <name type="scientific">marine metagenome</name>
    <dbReference type="NCBI Taxonomy" id="408172"/>
    <lineage>
        <taxon>unclassified sequences</taxon>
        <taxon>metagenomes</taxon>
        <taxon>ecological metagenomes</taxon>
    </lineage>
</organism>
<dbReference type="EMBL" id="UINC01166364">
    <property type="protein sequence ID" value="SVD68276.1"/>
    <property type="molecule type" value="Genomic_DNA"/>
</dbReference>
<evidence type="ECO:0000313" key="1">
    <source>
        <dbReference type="EMBL" id="SVD68276.1"/>
    </source>
</evidence>
<gene>
    <name evidence="1" type="ORF">METZ01_LOCUS421130</name>
</gene>
<sequence length="194" mass="21391">MQLNIKYIKAQVAIFFLIFNVLLNAQDRPYNTMAVLVFENEGISVLESEVLTDQFTIALENTQSVGAIVSQETVKEILEERDVSDETCTNESCAVEIGNLLGVDHVVIGSVIKAGEWFTMEVDLISVETGSVVESRKSLYNGDPNGLITEIGLLAWNLMNKISPQSLLEEKAEKEREAQLLAEQRAAEAAREAA</sequence>
<dbReference type="AlphaFoldDB" id="A0A382XAS4"/>
<dbReference type="InterPro" id="IPR014094">
    <property type="entry name" value="LpoB"/>
</dbReference>
<name>A0A382XAS4_9ZZZZ</name>
<reference evidence="1" key="1">
    <citation type="submission" date="2018-05" db="EMBL/GenBank/DDBJ databases">
        <authorList>
            <person name="Lanie J.A."/>
            <person name="Ng W.-L."/>
            <person name="Kazmierczak K.M."/>
            <person name="Andrzejewski T.M."/>
            <person name="Davidsen T.M."/>
            <person name="Wayne K.J."/>
            <person name="Tettelin H."/>
            <person name="Glass J.I."/>
            <person name="Rusch D."/>
            <person name="Podicherti R."/>
            <person name="Tsui H.-C.T."/>
            <person name="Winkler M.E."/>
        </authorList>
    </citation>
    <scope>NUCLEOTIDE SEQUENCE</scope>
</reference>
<proteinExistence type="predicted"/>
<accession>A0A382XAS4</accession>
<dbReference type="Pfam" id="PF13036">
    <property type="entry name" value="LpoB"/>
    <property type="match status" value="1"/>
</dbReference>
<evidence type="ECO:0008006" key="2">
    <source>
        <dbReference type="Google" id="ProtNLM"/>
    </source>
</evidence>
<protein>
    <recommendedName>
        <fullName evidence="2">FlgO domain-containing protein</fullName>
    </recommendedName>
</protein>